<evidence type="ECO:0000313" key="1">
    <source>
        <dbReference type="EMBL" id="KAJ9056698.1"/>
    </source>
</evidence>
<proteinExistence type="predicted"/>
<reference evidence="1" key="1">
    <citation type="submission" date="2022-04" db="EMBL/GenBank/DDBJ databases">
        <title>Genome of the entomopathogenic fungus Entomophthora muscae.</title>
        <authorList>
            <person name="Elya C."/>
            <person name="Lovett B.R."/>
            <person name="Lee E."/>
            <person name="Macias A.M."/>
            <person name="Hajek A.E."/>
            <person name="De Bivort B.L."/>
            <person name="Kasson M.T."/>
            <person name="De Fine Licht H.H."/>
            <person name="Stajich J.E."/>
        </authorList>
    </citation>
    <scope>NUCLEOTIDE SEQUENCE</scope>
    <source>
        <strain evidence="1">Berkeley</strain>
    </source>
</reference>
<gene>
    <name evidence="1" type="ORF">DSO57_1030267</name>
</gene>
<accession>A0ACC2S321</accession>
<name>A0ACC2S321_9FUNG</name>
<comment type="caution">
    <text evidence="1">The sequence shown here is derived from an EMBL/GenBank/DDBJ whole genome shotgun (WGS) entry which is preliminary data.</text>
</comment>
<organism evidence="1 2">
    <name type="scientific">Entomophthora muscae</name>
    <dbReference type="NCBI Taxonomy" id="34485"/>
    <lineage>
        <taxon>Eukaryota</taxon>
        <taxon>Fungi</taxon>
        <taxon>Fungi incertae sedis</taxon>
        <taxon>Zoopagomycota</taxon>
        <taxon>Entomophthoromycotina</taxon>
        <taxon>Entomophthoromycetes</taxon>
        <taxon>Entomophthorales</taxon>
        <taxon>Entomophthoraceae</taxon>
        <taxon>Entomophthora</taxon>
    </lineage>
</organism>
<evidence type="ECO:0000313" key="2">
    <source>
        <dbReference type="Proteomes" id="UP001165960"/>
    </source>
</evidence>
<protein>
    <submittedName>
        <fullName evidence="1">Uncharacterized protein</fullName>
    </submittedName>
</protein>
<sequence>MTIKSNYVGEDLEVHAPHQKGTVYSLDALCSGRTVVLKVFGRFGCPFTRRDAHLLSQQQQQLEGLGAHLVGIGFDEEGLAEFSLQRFWHGEMFLDHDRCMYNFFQLKRTSKLKAIELLMNSKTRSIYSAAKKEFGATRHGDELQTGGVFVINGKGRVIYACPQPNITLASNVEKILEVCRNESLRRIIRPVPRKMYTPKPICYLPPVEISAAATLRHYFSDSSIASNETFSSLTCYRFMQLNQEEEAN</sequence>
<dbReference type="Proteomes" id="UP001165960">
    <property type="component" value="Unassembled WGS sequence"/>
</dbReference>
<keyword evidence="2" id="KW-1185">Reference proteome</keyword>
<dbReference type="EMBL" id="QTSX02005886">
    <property type="protein sequence ID" value="KAJ9056698.1"/>
    <property type="molecule type" value="Genomic_DNA"/>
</dbReference>